<evidence type="ECO:0000313" key="4">
    <source>
        <dbReference type="EMBL" id="CAB4205230.1"/>
    </source>
</evidence>
<accession>A0A6J5P9E1</accession>
<protein>
    <submittedName>
        <fullName evidence="2">Uncharacterized protein</fullName>
    </submittedName>
</protein>
<sequence>MTNLEQAIALTVEAVAIAKEKKETLKEITGRFNDTEFNSIVHLIVHCIANPLTKKQKGDLIRAMIDAGRTDNDAILVCGIANNRKVQKAGNDAETFAEVYAGLQAAGLKSKTALRKFTQEEKRISDYAYGKAEELTNGIAFINDDGAETVLNEDASEKLLTLIAKAIDAAIEASKKGDK</sequence>
<dbReference type="EMBL" id="LR797251">
    <property type="protein sequence ID" value="CAB4196451.1"/>
    <property type="molecule type" value="Genomic_DNA"/>
</dbReference>
<proteinExistence type="predicted"/>
<name>A0A6J5P9E1_9CAUD</name>
<evidence type="ECO:0000313" key="1">
    <source>
        <dbReference type="EMBL" id="CAB4167693.1"/>
    </source>
</evidence>
<dbReference type="EMBL" id="LR797357">
    <property type="protein sequence ID" value="CAB4205230.1"/>
    <property type="molecule type" value="Genomic_DNA"/>
</dbReference>
<evidence type="ECO:0000313" key="3">
    <source>
        <dbReference type="EMBL" id="CAB4196451.1"/>
    </source>
</evidence>
<gene>
    <name evidence="3" type="ORF">UFOVP1292_55</name>
    <name evidence="4" type="ORF">UFOVP1411_46</name>
    <name evidence="1" type="ORF">UFOVP859_40</name>
    <name evidence="2" type="ORF">UFOVP882_37</name>
</gene>
<reference evidence="2" key="1">
    <citation type="submission" date="2020-05" db="EMBL/GenBank/DDBJ databases">
        <authorList>
            <person name="Chiriac C."/>
            <person name="Salcher M."/>
            <person name="Ghai R."/>
            <person name="Kavagutti S V."/>
        </authorList>
    </citation>
    <scope>NUCLEOTIDE SEQUENCE</scope>
</reference>
<evidence type="ECO:0000313" key="2">
    <source>
        <dbReference type="EMBL" id="CAB4168499.1"/>
    </source>
</evidence>
<dbReference type="EMBL" id="LR796816">
    <property type="protein sequence ID" value="CAB4167693.1"/>
    <property type="molecule type" value="Genomic_DNA"/>
</dbReference>
<dbReference type="EMBL" id="LR796826">
    <property type="protein sequence ID" value="CAB4168499.1"/>
    <property type="molecule type" value="Genomic_DNA"/>
</dbReference>
<organism evidence="2">
    <name type="scientific">uncultured Caudovirales phage</name>
    <dbReference type="NCBI Taxonomy" id="2100421"/>
    <lineage>
        <taxon>Viruses</taxon>
        <taxon>Duplodnaviria</taxon>
        <taxon>Heunggongvirae</taxon>
        <taxon>Uroviricota</taxon>
        <taxon>Caudoviricetes</taxon>
        <taxon>Peduoviridae</taxon>
        <taxon>Maltschvirus</taxon>
        <taxon>Maltschvirus maltsch</taxon>
    </lineage>
</organism>